<dbReference type="RefSeq" id="WP_168006424.1">
    <property type="nucleotide sequence ID" value="NZ_JAATHJ010000010.1"/>
</dbReference>
<organism evidence="1 2">
    <name type="scientific">Alkalicoccus luteus</name>
    <dbReference type="NCBI Taxonomy" id="1237094"/>
    <lineage>
        <taxon>Bacteria</taxon>
        <taxon>Bacillati</taxon>
        <taxon>Bacillota</taxon>
        <taxon>Bacilli</taxon>
        <taxon>Bacillales</taxon>
        <taxon>Bacillaceae</taxon>
        <taxon>Alkalicoccus</taxon>
    </lineage>
</organism>
<accession>A0A969TUU0</accession>
<dbReference type="Proteomes" id="UP000752012">
    <property type="component" value="Unassembled WGS sequence"/>
</dbReference>
<protein>
    <submittedName>
        <fullName evidence="1">Uncharacterized protein</fullName>
    </submittedName>
</protein>
<gene>
    <name evidence="1" type="ORF">HCN83_08755</name>
</gene>
<reference evidence="1 2" key="1">
    <citation type="submission" date="2020-03" db="EMBL/GenBank/DDBJ databases">
        <title>Assessment of the enzymatic potential of alkaline-tolerant lipase obtained from Bacillus luteus H11 (technogenic soil) for the bioremediation of saline soils contaminated with petroleum substances.</title>
        <authorList>
            <person name="Kalwasinska A."/>
        </authorList>
    </citation>
    <scope>NUCLEOTIDE SEQUENCE [LARGE SCALE GENOMIC DNA]</scope>
    <source>
        <strain evidence="1 2">H11</strain>
    </source>
</reference>
<name>A0A969TUU0_9BACI</name>
<proteinExistence type="predicted"/>
<evidence type="ECO:0000313" key="2">
    <source>
        <dbReference type="Proteomes" id="UP000752012"/>
    </source>
</evidence>
<sequence length="97" mass="11183">MWILIGVFSLSALFFAVAFLKKDPYKQLDRQLEQQSIQMMQEVYLLKKKIEQLEARIDGPVVSRDELLTWQEKGHSPESISHKTGVPVKDIERILAG</sequence>
<dbReference type="EMBL" id="JAATHJ010000010">
    <property type="protein sequence ID" value="NJP37675.1"/>
    <property type="molecule type" value="Genomic_DNA"/>
</dbReference>
<evidence type="ECO:0000313" key="1">
    <source>
        <dbReference type="EMBL" id="NJP37675.1"/>
    </source>
</evidence>
<comment type="caution">
    <text evidence="1">The sequence shown here is derived from an EMBL/GenBank/DDBJ whole genome shotgun (WGS) entry which is preliminary data.</text>
</comment>
<keyword evidence="2" id="KW-1185">Reference proteome</keyword>
<dbReference type="AlphaFoldDB" id="A0A969TUU0"/>